<sequence length="473" mass="52320">MLLIDRDRFDYYSESIVECTMLRPVSAASTDKLGLGFYEPKEKCRSQFSDTSIPKVALADMINLTDANWNRGVSRQFPGFLVENTFWNIKKFMPGQRIRVPGGLMETIRELSVNNQFIAVHLDGPKIEIDRTTGSAPSAGDLRPYTPYEKQIGGPGFIFGFLHRVFNNNDVNFYRAFNIGLLSLCFAIFCSFVTAEFGAFVALSLGVVFITSPWLINIAGNLYWMSWTWYAPTALTLWFASHPGGKNLRGWSNAAIYAAYFGLIAFKSASGYEYLPTILITSILPIIYVYVRDGIAPREVSRCILKFGSTGIAAFVSILMMHAYLRSGSIVLGLQEIATDVTRRTYAFGDDVQGALGNGASLIVVIRMYFGQLLQPIIIGVTAPFFTTLSALIAASMILSQIGGKKEKAIALSFFASVFAPISWFVTAKGHSFVHPHINGVLWDLPTVPLGVIVVSALLARTFDYARDRIRSL</sequence>
<organism evidence="2 3">
    <name type="scientific">Caballeronia zhejiangensis</name>
    <dbReference type="NCBI Taxonomy" id="871203"/>
    <lineage>
        <taxon>Bacteria</taxon>
        <taxon>Pseudomonadati</taxon>
        <taxon>Pseudomonadota</taxon>
        <taxon>Betaproteobacteria</taxon>
        <taxon>Burkholderiales</taxon>
        <taxon>Burkholderiaceae</taxon>
        <taxon>Caballeronia</taxon>
    </lineage>
</organism>
<feature type="transmembrane region" description="Helical" evidence="1">
    <location>
        <begin position="274"/>
        <end position="291"/>
    </location>
</feature>
<evidence type="ECO:0000313" key="2">
    <source>
        <dbReference type="EMBL" id="KDR31446.1"/>
    </source>
</evidence>
<dbReference type="EMBL" id="JFHD01000006">
    <property type="protein sequence ID" value="KDR31446.1"/>
    <property type="molecule type" value="Genomic_DNA"/>
</dbReference>
<feature type="transmembrane region" description="Helical" evidence="1">
    <location>
        <begin position="409"/>
        <end position="426"/>
    </location>
</feature>
<proteinExistence type="predicted"/>
<feature type="transmembrane region" description="Helical" evidence="1">
    <location>
        <begin position="303"/>
        <end position="325"/>
    </location>
</feature>
<evidence type="ECO:0000313" key="3">
    <source>
        <dbReference type="Proteomes" id="UP000027451"/>
    </source>
</evidence>
<feature type="transmembrane region" description="Helical" evidence="1">
    <location>
        <begin position="377"/>
        <end position="397"/>
    </location>
</feature>
<keyword evidence="1" id="KW-1133">Transmembrane helix</keyword>
<keyword evidence="1" id="KW-0472">Membrane</keyword>
<gene>
    <name evidence="2" type="ORF">BG60_33120</name>
</gene>
<feature type="transmembrane region" description="Helical" evidence="1">
    <location>
        <begin position="446"/>
        <end position="463"/>
    </location>
</feature>
<keyword evidence="1" id="KW-0812">Transmembrane</keyword>
<name>A0A656QNI9_9BURK</name>
<protein>
    <submittedName>
        <fullName evidence="2">Uncharacterized protein</fullName>
    </submittedName>
</protein>
<dbReference type="Proteomes" id="UP000027451">
    <property type="component" value="Unassembled WGS sequence"/>
</dbReference>
<comment type="caution">
    <text evidence="2">The sequence shown here is derived from an EMBL/GenBank/DDBJ whole genome shotgun (WGS) entry which is preliminary data.</text>
</comment>
<accession>A0A656QNI9</accession>
<evidence type="ECO:0000256" key="1">
    <source>
        <dbReference type="SAM" id="Phobius"/>
    </source>
</evidence>
<feature type="transmembrane region" description="Helical" evidence="1">
    <location>
        <begin position="173"/>
        <end position="190"/>
    </location>
</feature>
<keyword evidence="3" id="KW-1185">Reference proteome</keyword>
<feature type="transmembrane region" description="Helical" evidence="1">
    <location>
        <begin position="197"/>
        <end position="216"/>
    </location>
</feature>
<dbReference type="AlphaFoldDB" id="A0A656QNI9"/>
<reference evidence="2 3" key="1">
    <citation type="submission" date="2014-03" db="EMBL/GenBank/DDBJ databases">
        <title>Draft Genome Sequences of Four Burkholderia Strains.</title>
        <authorList>
            <person name="Liu X.Y."/>
            <person name="Li C.X."/>
            <person name="Xu J.H."/>
        </authorList>
    </citation>
    <scope>NUCLEOTIDE SEQUENCE [LARGE SCALE GENOMIC DNA]</scope>
    <source>
        <strain evidence="2 3">OP-1</strain>
    </source>
</reference>